<dbReference type="AlphaFoldDB" id="A0A7S8HDI1"/>
<feature type="binding site" evidence="7">
    <location>
        <position position="140"/>
    </location>
    <ligand>
        <name>substrate</name>
    </ligand>
</feature>
<dbReference type="SUPFAM" id="SSF53659">
    <property type="entry name" value="Isocitrate/Isopropylmalate dehydrogenase-like"/>
    <property type="match status" value="1"/>
</dbReference>
<protein>
    <recommendedName>
        <fullName evidence="7">4-hydroxythreonine-4-phosphate dehydrogenase</fullName>
        <ecNumber evidence="7">1.1.1.262</ecNumber>
    </recommendedName>
    <alternativeName>
        <fullName evidence="7">4-(phosphohydroxy)-L-threonine dehydrogenase</fullName>
    </alternativeName>
</protein>
<keyword evidence="3 7" id="KW-0521">NADP</keyword>
<dbReference type="GO" id="GO:0042823">
    <property type="term" value="P:pyridoxal phosphate biosynthetic process"/>
    <property type="evidence" value="ECO:0007669"/>
    <property type="project" value="UniProtKB-UniRule"/>
</dbReference>
<feature type="binding site" evidence="7">
    <location>
        <position position="291"/>
    </location>
    <ligand>
        <name>substrate</name>
    </ligand>
</feature>
<comment type="cofactor">
    <cofactor evidence="7">
        <name>Zn(2+)</name>
        <dbReference type="ChEBI" id="CHEBI:29105"/>
    </cofactor>
    <cofactor evidence="7">
        <name>Mg(2+)</name>
        <dbReference type="ChEBI" id="CHEBI:18420"/>
    </cofactor>
    <cofactor evidence="7">
        <name>Co(2+)</name>
        <dbReference type="ChEBI" id="CHEBI:48828"/>
    </cofactor>
    <text evidence="7">Binds 1 divalent metal cation per subunit. Can use ions such as Zn(2+), Mg(2+) or Co(2+).</text>
</comment>
<keyword evidence="2 7" id="KW-0479">Metal-binding</keyword>
<dbReference type="PANTHER" id="PTHR30004">
    <property type="entry name" value="4-HYDROXYTHREONINE-4-PHOSPHATE DEHYDROGENASE"/>
    <property type="match status" value="1"/>
</dbReference>
<feature type="binding site" evidence="7">
    <location>
        <position position="141"/>
    </location>
    <ligand>
        <name>substrate</name>
    </ligand>
</feature>
<comment type="similarity">
    <text evidence="7">Belongs to the PdxA family.</text>
</comment>
<evidence type="ECO:0000256" key="4">
    <source>
        <dbReference type="ARBA" id="ARBA00023002"/>
    </source>
</evidence>
<dbReference type="InterPro" id="IPR005255">
    <property type="entry name" value="PdxA_fam"/>
</dbReference>
<dbReference type="GO" id="GO:0000287">
    <property type="term" value="F:magnesium ion binding"/>
    <property type="evidence" value="ECO:0007669"/>
    <property type="project" value="UniProtKB-UniRule"/>
</dbReference>
<evidence type="ECO:0000256" key="5">
    <source>
        <dbReference type="ARBA" id="ARBA00023027"/>
    </source>
</evidence>
<dbReference type="HAMAP" id="MF_00536">
    <property type="entry name" value="PdxA"/>
    <property type="match status" value="1"/>
</dbReference>
<keyword evidence="7" id="KW-0862">Zinc</keyword>
<dbReference type="PANTHER" id="PTHR30004:SF6">
    <property type="entry name" value="D-THREONATE 4-PHOSPHATE DEHYDROGENASE"/>
    <property type="match status" value="1"/>
</dbReference>
<feature type="binding site" evidence="7">
    <location>
        <position position="274"/>
    </location>
    <ligand>
        <name>a divalent metal cation</name>
        <dbReference type="ChEBI" id="CHEBI:60240"/>
        <note>ligand shared between dimeric partners</note>
    </ligand>
</feature>
<proteinExistence type="inferred from homology"/>
<dbReference type="EMBL" id="CP058214">
    <property type="protein sequence ID" value="QPC44701.1"/>
    <property type="molecule type" value="Genomic_DNA"/>
</dbReference>
<keyword evidence="7" id="KW-0460">Magnesium</keyword>
<comment type="subunit">
    <text evidence="7">Homodimer.</text>
</comment>
<keyword evidence="9" id="KW-1185">Reference proteome</keyword>
<evidence type="ECO:0000256" key="7">
    <source>
        <dbReference type="HAMAP-Rule" id="MF_00536"/>
    </source>
</evidence>
<accession>A0A7S8HDI1</accession>
<keyword evidence="1 7" id="KW-0963">Cytoplasm</keyword>
<gene>
    <name evidence="7 8" type="primary">pdxA</name>
    <name evidence="8" type="ORF">HW532_19540</name>
</gene>
<evidence type="ECO:0000313" key="8">
    <source>
        <dbReference type="EMBL" id="QPC44701.1"/>
    </source>
</evidence>
<dbReference type="GO" id="GO:0005737">
    <property type="term" value="C:cytoplasm"/>
    <property type="evidence" value="ECO:0007669"/>
    <property type="project" value="UniProtKB-SubCell"/>
</dbReference>
<dbReference type="Proteomes" id="UP000593594">
    <property type="component" value="Chromosome"/>
</dbReference>
<dbReference type="GO" id="GO:0050897">
    <property type="term" value="F:cobalt ion binding"/>
    <property type="evidence" value="ECO:0007669"/>
    <property type="project" value="UniProtKB-UniRule"/>
</dbReference>
<dbReference type="RefSeq" id="WP_213162070.1">
    <property type="nucleotide sequence ID" value="NZ_CP058214.1"/>
</dbReference>
<keyword evidence="7" id="KW-0170">Cobalt</keyword>
<dbReference type="NCBIfam" id="TIGR00557">
    <property type="entry name" value="pdxA"/>
    <property type="match status" value="1"/>
</dbReference>
<comment type="miscellaneous">
    <text evidence="7">The active site is located at the dimer interface.</text>
</comment>
<dbReference type="GO" id="GO:0008615">
    <property type="term" value="P:pyridoxine biosynthetic process"/>
    <property type="evidence" value="ECO:0007669"/>
    <property type="project" value="UniProtKB-UniRule"/>
</dbReference>
<feature type="binding site" evidence="7">
    <location>
        <position position="174"/>
    </location>
    <ligand>
        <name>a divalent metal cation</name>
        <dbReference type="ChEBI" id="CHEBI:60240"/>
        <note>ligand shared between dimeric partners</note>
    </ligand>
</feature>
<dbReference type="Pfam" id="PF04166">
    <property type="entry name" value="PdxA"/>
    <property type="match status" value="1"/>
</dbReference>
<dbReference type="Gene3D" id="3.40.718.10">
    <property type="entry name" value="Isopropylmalate Dehydrogenase"/>
    <property type="match status" value="1"/>
</dbReference>
<evidence type="ECO:0000313" key="9">
    <source>
        <dbReference type="Proteomes" id="UP000593594"/>
    </source>
</evidence>
<sequence>MTSTEAPVAVTMGEPAGIGPDITVTAWARRAELSLPPLLVVGDPDVLVRRACALGLDVTVERVDSPMAALALSGGALPVLPLAAAAPVTAGTLDPRNAGLVLEAIERAVALALDGEVSAVVTNPIHKHVLYGAGFRHPGHTEFLAELARAAGREADPVMMLMAQGLRTVPVTIHIPVKDIPGALTAEAIVAQTRIVARDLARSFAIPRPRIAVTGLNPHAGENGSLGTEERDIVEPALERLRADGLDVRGPLPADTVFHEEARATYDVCMCMYHDQALIPVKMLGFHDGVNCTLGLPFLRTSPDHGTALALAGTGGANPSSLVAALRAARDMAVAAHRGSISAAGR</sequence>
<dbReference type="UniPathway" id="UPA00244">
    <property type="reaction ID" value="UER00312"/>
</dbReference>
<keyword evidence="6 7" id="KW-0664">Pyridoxine biosynthesis</keyword>
<reference evidence="8 9" key="1">
    <citation type="submission" date="2020-06" db="EMBL/GenBank/DDBJ databases">
        <title>Genome sequence of 2 isolates from Red Sea Mangroves.</title>
        <authorList>
            <person name="Sefrji F."/>
            <person name="Michoud G."/>
            <person name="Merlino G."/>
            <person name="Daffonchio D."/>
        </authorList>
    </citation>
    <scope>NUCLEOTIDE SEQUENCE [LARGE SCALE GENOMIC DNA]</scope>
    <source>
        <strain evidence="8 9">R1DC25</strain>
    </source>
</reference>
<comment type="subcellular location">
    <subcellularLocation>
        <location evidence="7">Cytoplasm</location>
    </subcellularLocation>
</comment>
<keyword evidence="5 7" id="KW-0520">NAD</keyword>
<evidence type="ECO:0000256" key="6">
    <source>
        <dbReference type="ARBA" id="ARBA00023096"/>
    </source>
</evidence>
<dbReference type="KEGG" id="kmn:HW532_19540"/>
<name>A0A7S8HDI1_9HYPH</name>
<evidence type="ECO:0000256" key="3">
    <source>
        <dbReference type="ARBA" id="ARBA00022857"/>
    </source>
</evidence>
<keyword evidence="4 7" id="KW-0560">Oxidoreductase</keyword>
<evidence type="ECO:0000256" key="1">
    <source>
        <dbReference type="ARBA" id="ARBA00022490"/>
    </source>
</evidence>
<dbReference type="NCBIfam" id="NF003699">
    <property type="entry name" value="PRK05312.1"/>
    <property type="match status" value="1"/>
</dbReference>
<feature type="binding site" evidence="7">
    <location>
        <position position="219"/>
    </location>
    <ligand>
        <name>a divalent metal cation</name>
        <dbReference type="ChEBI" id="CHEBI:60240"/>
        <note>ligand shared between dimeric partners</note>
    </ligand>
</feature>
<feature type="binding site" evidence="7">
    <location>
        <position position="300"/>
    </location>
    <ligand>
        <name>substrate</name>
    </ligand>
</feature>
<comment type="catalytic activity">
    <reaction evidence="7">
        <text>4-(phosphooxy)-L-threonine + NAD(+) = 3-amino-2-oxopropyl phosphate + CO2 + NADH</text>
        <dbReference type="Rhea" id="RHEA:32275"/>
        <dbReference type="ChEBI" id="CHEBI:16526"/>
        <dbReference type="ChEBI" id="CHEBI:57279"/>
        <dbReference type="ChEBI" id="CHEBI:57540"/>
        <dbReference type="ChEBI" id="CHEBI:57945"/>
        <dbReference type="ChEBI" id="CHEBI:58452"/>
        <dbReference type="EC" id="1.1.1.262"/>
    </reaction>
</comment>
<dbReference type="EC" id="1.1.1.262" evidence="7"/>
<comment type="pathway">
    <text evidence="7">Cofactor biosynthesis; pyridoxine 5'-phosphate biosynthesis; pyridoxine 5'-phosphate from D-erythrose 4-phosphate: step 4/5.</text>
</comment>
<evidence type="ECO:0000256" key="2">
    <source>
        <dbReference type="ARBA" id="ARBA00022723"/>
    </source>
</evidence>
<dbReference type="GO" id="GO:0050570">
    <property type="term" value="F:4-hydroxythreonine-4-phosphate dehydrogenase activity"/>
    <property type="evidence" value="ECO:0007669"/>
    <property type="project" value="UniProtKB-UniRule"/>
</dbReference>
<dbReference type="GO" id="GO:0051287">
    <property type="term" value="F:NAD binding"/>
    <property type="evidence" value="ECO:0007669"/>
    <property type="project" value="InterPro"/>
</dbReference>
<dbReference type="GO" id="GO:0008270">
    <property type="term" value="F:zinc ion binding"/>
    <property type="evidence" value="ECO:0007669"/>
    <property type="project" value="UniProtKB-UniRule"/>
</dbReference>
<comment type="function">
    <text evidence="7">Catalyzes the NAD(P)-dependent oxidation of 4-(phosphooxy)-L-threonine (HTP) into 2-amino-3-oxo-4-(phosphooxy)butyric acid which spontaneously decarboxylates to form 3-amino-2-oxopropyl phosphate (AHAP).</text>
</comment>
<feature type="binding site" evidence="7">
    <location>
        <position position="282"/>
    </location>
    <ligand>
        <name>substrate</name>
    </ligand>
</feature>
<dbReference type="InterPro" id="IPR037510">
    <property type="entry name" value="PdxA"/>
</dbReference>
<organism evidence="8 9">
    <name type="scientific">Kaustia mangrovi</name>
    <dbReference type="NCBI Taxonomy" id="2593653"/>
    <lineage>
        <taxon>Bacteria</taxon>
        <taxon>Pseudomonadati</taxon>
        <taxon>Pseudomonadota</taxon>
        <taxon>Alphaproteobacteria</taxon>
        <taxon>Hyphomicrobiales</taxon>
        <taxon>Parvibaculaceae</taxon>
        <taxon>Kaustia</taxon>
    </lineage>
</organism>